<feature type="compositionally biased region" description="Basic and acidic residues" evidence="1">
    <location>
        <begin position="980"/>
        <end position="991"/>
    </location>
</feature>
<feature type="region of interest" description="Disordered" evidence="1">
    <location>
        <begin position="650"/>
        <end position="893"/>
    </location>
</feature>
<protein>
    <submittedName>
        <fullName evidence="2">Proteoglycan 4-like</fullName>
    </submittedName>
</protein>
<feature type="region of interest" description="Disordered" evidence="1">
    <location>
        <begin position="274"/>
        <end position="309"/>
    </location>
</feature>
<feature type="compositionally biased region" description="Basic and acidic residues" evidence="1">
    <location>
        <begin position="686"/>
        <end position="699"/>
    </location>
</feature>
<feature type="region of interest" description="Disordered" evidence="1">
    <location>
        <begin position="217"/>
        <end position="240"/>
    </location>
</feature>
<dbReference type="Ensembl" id="ENSSORT00005000476.1">
    <property type="protein sequence ID" value="ENSSORP00005000452.1"/>
    <property type="gene ID" value="ENSSORG00005000314.1"/>
</dbReference>
<dbReference type="PANTHER" id="PTHR38004">
    <property type="entry name" value="PROLINE-RICH PROTEIN 33"/>
    <property type="match status" value="1"/>
</dbReference>
<feature type="compositionally biased region" description="Basic and acidic residues" evidence="1">
    <location>
        <begin position="612"/>
        <end position="625"/>
    </location>
</feature>
<feature type="compositionally biased region" description="Basic and acidic residues" evidence="1">
    <location>
        <begin position="279"/>
        <end position="295"/>
    </location>
</feature>
<feature type="region of interest" description="Disordered" evidence="1">
    <location>
        <begin position="979"/>
        <end position="999"/>
    </location>
</feature>
<feature type="region of interest" description="Disordered" evidence="1">
    <location>
        <begin position="600"/>
        <end position="633"/>
    </location>
</feature>
<reference evidence="2" key="1">
    <citation type="submission" date="2019-06" db="EMBL/GenBank/DDBJ databases">
        <authorList>
            <consortium name="Wellcome Sanger Institute Data Sharing"/>
        </authorList>
    </citation>
    <scope>NUCLEOTIDE SEQUENCE [LARGE SCALE GENOMIC DNA]</scope>
</reference>
<feature type="compositionally biased region" description="Polar residues" evidence="1">
    <location>
        <begin position="650"/>
        <end position="668"/>
    </location>
</feature>
<feature type="compositionally biased region" description="Polar residues" evidence="1">
    <location>
        <begin position="55"/>
        <end position="64"/>
    </location>
</feature>
<feature type="region of interest" description="Disordered" evidence="1">
    <location>
        <begin position="1"/>
        <end position="91"/>
    </location>
</feature>
<dbReference type="PANTHER" id="PTHR38004:SF1">
    <property type="entry name" value="PROLINE-RICH PROTEIN 33"/>
    <property type="match status" value="1"/>
</dbReference>
<dbReference type="Pfam" id="PF15485">
    <property type="entry name" value="DUF4643"/>
    <property type="match status" value="1"/>
</dbReference>
<keyword evidence="3" id="KW-1185">Reference proteome</keyword>
<feature type="compositionally biased region" description="Basic and acidic residues" evidence="1">
    <location>
        <begin position="869"/>
        <end position="878"/>
    </location>
</feature>
<feature type="compositionally biased region" description="Polar residues" evidence="1">
    <location>
        <begin position="416"/>
        <end position="433"/>
    </location>
</feature>
<dbReference type="OrthoDB" id="329227at2759"/>
<dbReference type="Proteomes" id="UP000472271">
    <property type="component" value="Chromosome 6"/>
</dbReference>
<feature type="compositionally biased region" description="Basic and acidic residues" evidence="1">
    <location>
        <begin position="735"/>
        <end position="757"/>
    </location>
</feature>
<sequence>MAVAYSTVTQPGLLSQQYPPPLFPKPGKDNVRLQKLIKRTAKKKASAQASQSSAPFRSSLSPVNEASPDLEHSDHATPPRTPETPSSLYVQHPPRFTVRPLYQHVASPYPHRAAYGRPARMSPQTVGTASFSYSQHVSTVSYSATVGVSPAAAAVAQAAVPKISLPASSVPETTVPAVEVRKPAFSTHPAATSPAQTPYPAPGGQAVTRPLTVLTPFAKSKSPRPTFKATEPSRSPKPMFDVPQIRMYTASTSYYETSRTPPVYDTAGLTSIGSTVPHSKTDTKRDLTPTSELRRGTTPPVQPTAMGTDTQRRTPTLEVKRGITPTGETNRVVTPTTEMKRATPTSEVKRATPTSEIRVKTPTYDFQVSRTSCGRPKTPAYHVTRATTPVFEISRPNPLLFVVSQIITDPERSRTPKTVSAGNSVSVSQSVKTNDLKPPETILNGDIHSVMTPVEPPAAIPTQQSIVKSKSEPDLPSTKTPAAPVGSQTPKPPTSEPKPPAVTPHAYQRPKTPTYEASRLMTAGPGYKRPKTPTYGTSPSGVSPVGFQRPKTPTQVAHKSSYRGLTPAEYAAYGGIKTYSPAFGLSGSKPQEEVKTAKEELAENVTPSQDVSVKDEVSKVKETPKEAVTPHVKDEKVSTIPAVPVIVVSQASETSGTTITQEKSTVSSHVVEKPTVTQETPKAKPPKQEEKPSEKEKVETPAQEVTKPMMKSTEVTQPLPKEGSQDPLKAVRKLLGKDKVQTTEQKAGTEGKAKVSEPKQVTKPSAEAKADVSKLTALSAAEPKASDNKGKEEKAELASAAKSTPEKKEEGESALAAEPLLKVIQKPKGVKSKMSGWSRLKKHMVVEQEEPQFPELGSQKEASGQDQSETTKADEKAGEQPAAQVENQAKDAPKATKMWDAVLFQMFSTKENIMHQIELNKSEEEKKEETNEPQEIPSFAYRLPVLLFSPKFDAKRLKEAASRPATKISTVFEMGLIGRKGKDEEPKDFNRTARGFTAT</sequence>
<dbReference type="InParanoid" id="A0A672Y2W1"/>
<evidence type="ECO:0000313" key="3">
    <source>
        <dbReference type="Proteomes" id="UP000472271"/>
    </source>
</evidence>
<proteinExistence type="predicted"/>
<dbReference type="AlphaFoldDB" id="A0A672Y2W1"/>
<feature type="compositionally biased region" description="Pro residues" evidence="1">
    <location>
        <begin position="490"/>
        <end position="502"/>
    </location>
</feature>
<gene>
    <name evidence="2" type="primary">prr33</name>
</gene>
<accession>A0A672Y2W1</accession>
<evidence type="ECO:0000256" key="1">
    <source>
        <dbReference type="SAM" id="MobiDB-lite"/>
    </source>
</evidence>
<reference evidence="2" key="3">
    <citation type="submission" date="2025-09" db="UniProtKB">
        <authorList>
            <consortium name="Ensembl"/>
        </authorList>
    </citation>
    <scope>IDENTIFICATION</scope>
</reference>
<reference evidence="2" key="2">
    <citation type="submission" date="2025-08" db="UniProtKB">
        <authorList>
            <consortium name="Ensembl"/>
        </authorList>
    </citation>
    <scope>IDENTIFICATION</scope>
</reference>
<feature type="compositionally biased region" description="Basic residues" evidence="1">
    <location>
        <begin position="35"/>
        <end position="45"/>
    </location>
</feature>
<feature type="compositionally biased region" description="Polar residues" evidence="1">
    <location>
        <begin position="1"/>
        <end position="17"/>
    </location>
</feature>
<name>A0A672Y2W1_9TELE</name>
<feature type="region of interest" description="Disordered" evidence="1">
    <location>
        <begin position="410"/>
        <end position="439"/>
    </location>
</feature>
<feature type="compositionally biased region" description="Basic and acidic residues" evidence="1">
    <location>
        <begin position="784"/>
        <end position="796"/>
    </location>
</feature>
<evidence type="ECO:0000313" key="2">
    <source>
        <dbReference type="Ensembl" id="ENSSORP00005000452.1"/>
    </source>
</evidence>
<feature type="region of interest" description="Disordered" evidence="1">
    <location>
        <begin position="465"/>
        <end position="560"/>
    </location>
</feature>
<dbReference type="InterPro" id="IPR028004">
    <property type="entry name" value="DUF4643"/>
</dbReference>
<organism evidence="2 3">
    <name type="scientific">Sphaeramia orbicularis</name>
    <name type="common">orbiculate cardinalfish</name>
    <dbReference type="NCBI Taxonomy" id="375764"/>
    <lineage>
        <taxon>Eukaryota</taxon>
        <taxon>Metazoa</taxon>
        <taxon>Chordata</taxon>
        <taxon>Craniata</taxon>
        <taxon>Vertebrata</taxon>
        <taxon>Euteleostomi</taxon>
        <taxon>Actinopterygii</taxon>
        <taxon>Neopterygii</taxon>
        <taxon>Teleostei</taxon>
        <taxon>Neoteleostei</taxon>
        <taxon>Acanthomorphata</taxon>
        <taxon>Gobiaria</taxon>
        <taxon>Kurtiformes</taxon>
        <taxon>Apogonoidei</taxon>
        <taxon>Apogonidae</taxon>
        <taxon>Apogoninae</taxon>
        <taxon>Sphaeramia</taxon>
    </lineage>
</organism>